<evidence type="ECO:0000313" key="2">
    <source>
        <dbReference type="Proteomes" id="UP000001554"/>
    </source>
</evidence>
<evidence type="ECO:0000313" key="3">
    <source>
        <dbReference type="RefSeq" id="XP_035668669.1"/>
    </source>
</evidence>
<proteinExistence type="predicted"/>
<protein>
    <submittedName>
        <fullName evidence="3">Organic cation transporter protein-like</fullName>
    </submittedName>
</protein>
<dbReference type="KEGG" id="bfo:118410891"/>
<dbReference type="OrthoDB" id="3936150at2759"/>
<keyword evidence="1" id="KW-0472">Membrane</keyword>
<name>A0A9J7KSC1_BRAFL</name>
<gene>
    <name evidence="3" type="primary">LOC118410891</name>
</gene>
<sequence>MAGKERGERAAILGSTPSGGYHGNVQVKVNYDLALKYLGGFGPWQRRVFVLACLPIAIIAFHLFVIVFLAVEPDFHCRVPQDSFSGLNATPAELLNVTIPWELKDGEWTRSQCKRGTLSATTVGR</sequence>
<reference evidence="3" key="2">
    <citation type="submission" date="2025-08" db="UniProtKB">
        <authorList>
            <consortium name="RefSeq"/>
        </authorList>
    </citation>
    <scope>IDENTIFICATION</scope>
    <source>
        <strain evidence="3">S238N-H82</strain>
        <tissue evidence="3">Testes</tissue>
    </source>
</reference>
<dbReference type="RefSeq" id="XP_035668669.1">
    <property type="nucleotide sequence ID" value="XM_035812776.1"/>
</dbReference>
<organism evidence="2 3">
    <name type="scientific">Branchiostoma floridae</name>
    <name type="common">Florida lancelet</name>
    <name type="synonym">Amphioxus</name>
    <dbReference type="NCBI Taxonomy" id="7739"/>
    <lineage>
        <taxon>Eukaryota</taxon>
        <taxon>Metazoa</taxon>
        <taxon>Chordata</taxon>
        <taxon>Cephalochordata</taxon>
        <taxon>Leptocardii</taxon>
        <taxon>Amphioxiformes</taxon>
        <taxon>Branchiostomatidae</taxon>
        <taxon>Branchiostoma</taxon>
    </lineage>
</organism>
<keyword evidence="1" id="KW-1133">Transmembrane helix</keyword>
<dbReference type="OMA" id="SQCKRGT"/>
<accession>A0A9J7KSC1</accession>
<keyword evidence="2" id="KW-1185">Reference proteome</keyword>
<feature type="transmembrane region" description="Helical" evidence="1">
    <location>
        <begin position="48"/>
        <end position="71"/>
    </location>
</feature>
<keyword evidence="1" id="KW-0812">Transmembrane</keyword>
<dbReference type="AlphaFoldDB" id="A0A9J7KSC1"/>
<dbReference type="Proteomes" id="UP000001554">
    <property type="component" value="Chromosome 3"/>
</dbReference>
<dbReference type="GeneID" id="118410891"/>
<reference evidence="2" key="1">
    <citation type="journal article" date="2020" name="Nat. Ecol. Evol.">
        <title>Deeply conserved synteny resolves early events in vertebrate evolution.</title>
        <authorList>
            <person name="Simakov O."/>
            <person name="Marletaz F."/>
            <person name="Yue J.X."/>
            <person name="O'Connell B."/>
            <person name="Jenkins J."/>
            <person name="Brandt A."/>
            <person name="Calef R."/>
            <person name="Tung C.H."/>
            <person name="Huang T.K."/>
            <person name="Schmutz J."/>
            <person name="Satoh N."/>
            <person name="Yu J.K."/>
            <person name="Putnam N.H."/>
            <person name="Green R.E."/>
            <person name="Rokhsar D.S."/>
        </authorList>
    </citation>
    <scope>NUCLEOTIDE SEQUENCE [LARGE SCALE GENOMIC DNA]</scope>
    <source>
        <strain evidence="2">S238N-H82</strain>
    </source>
</reference>
<evidence type="ECO:0000256" key="1">
    <source>
        <dbReference type="SAM" id="Phobius"/>
    </source>
</evidence>